<organism evidence="1 2">
    <name type="scientific">Paenibacillus medicaginis</name>
    <dbReference type="NCBI Taxonomy" id="1470560"/>
    <lineage>
        <taxon>Bacteria</taxon>
        <taxon>Bacillati</taxon>
        <taxon>Bacillota</taxon>
        <taxon>Bacilli</taxon>
        <taxon>Bacillales</taxon>
        <taxon>Paenibacillaceae</taxon>
        <taxon>Paenibacillus</taxon>
    </lineage>
</organism>
<sequence>MSERKYRTFVKKTMGGNYLKSKYKQEVIKRIYRIYSKKDPEGTRNLINRIRKYKDVEFIHPLILGGPEKWGNLQLVDSKTSRLLIKQIWEQINK</sequence>
<dbReference type="RefSeq" id="WP_375523115.1">
    <property type="nucleotide sequence ID" value="NZ_JBHIRY010000067.1"/>
</dbReference>
<keyword evidence="2" id="KW-1185">Reference proteome</keyword>
<evidence type="ECO:0000313" key="1">
    <source>
        <dbReference type="EMBL" id="MFB5764122.1"/>
    </source>
</evidence>
<dbReference type="Proteomes" id="UP001580430">
    <property type="component" value="Unassembled WGS sequence"/>
</dbReference>
<proteinExistence type="predicted"/>
<comment type="caution">
    <text evidence="1">The sequence shown here is derived from an EMBL/GenBank/DDBJ whole genome shotgun (WGS) entry which is preliminary data.</text>
</comment>
<reference evidence="1 2" key="1">
    <citation type="submission" date="2024-09" db="EMBL/GenBank/DDBJ databases">
        <title>Paenibacillus zeirhizospherea sp. nov., isolated from surface of the maize (Zea mays) roots in a horticulture field, Hungary.</title>
        <authorList>
            <person name="Marton D."/>
            <person name="Farkas M."/>
            <person name="Bedics A."/>
            <person name="Toth E."/>
            <person name="Tancsics A."/>
            <person name="Boka K."/>
            <person name="Marati G."/>
            <person name="Kriszt B."/>
            <person name="Cserhati M."/>
        </authorList>
    </citation>
    <scope>NUCLEOTIDE SEQUENCE [LARGE SCALE GENOMIC DNA]</scope>
    <source>
        <strain evidence="1 2">JCM 18446</strain>
    </source>
</reference>
<name>A0ABV5C9C2_9BACL</name>
<accession>A0ABV5C9C2</accession>
<protein>
    <submittedName>
        <fullName evidence="1">Uncharacterized protein</fullName>
    </submittedName>
</protein>
<gene>
    <name evidence="1" type="ORF">ACE5LO_27590</name>
</gene>
<evidence type="ECO:0000313" key="2">
    <source>
        <dbReference type="Proteomes" id="UP001580430"/>
    </source>
</evidence>
<dbReference type="EMBL" id="JBHIRY010000067">
    <property type="protein sequence ID" value="MFB5764122.1"/>
    <property type="molecule type" value="Genomic_DNA"/>
</dbReference>